<accession>A0A852ED18</accession>
<dbReference type="AlphaFoldDB" id="A0A852ED18"/>
<evidence type="ECO:0000313" key="6">
    <source>
        <dbReference type="Proteomes" id="UP000656497"/>
    </source>
</evidence>
<dbReference type="GO" id="GO:0005930">
    <property type="term" value="C:axoneme"/>
    <property type="evidence" value="ECO:0007669"/>
    <property type="project" value="TreeGrafter"/>
</dbReference>
<dbReference type="InterPro" id="IPR023247">
    <property type="entry name" value="IC97/Dnai7-like"/>
</dbReference>
<feature type="non-terminal residue" evidence="5">
    <location>
        <position position="574"/>
    </location>
</feature>
<proteinExistence type="inferred from homology"/>
<dbReference type="InterPro" id="IPR031826">
    <property type="entry name" value="IC97/Casc1_N"/>
</dbReference>
<organism evidence="5 6">
    <name type="scientific">Vidua macroura</name>
    <name type="common">Pin-tailed whydah</name>
    <dbReference type="NCBI Taxonomy" id="187451"/>
    <lineage>
        <taxon>Eukaryota</taxon>
        <taxon>Metazoa</taxon>
        <taxon>Chordata</taxon>
        <taxon>Craniata</taxon>
        <taxon>Vertebrata</taxon>
        <taxon>Euteleostomi</taxon>
        <taxon>Archelosauria</taxon>
        <taxon>Archosauria</taxon>
        <taxon>Dinosauria</taxon>
        <taxon>Saurischia</taxon>
        <taxon>Theropoda</taxon>
        <taxon>Coelurosauria</taxon>
        <taxon>Aves</taxon>
        <taxon>Neognathae</taxon>
        <taxon>Neoaves</taxon>
        <taxon>Telluraves</taxon>
        <taxon>Australaves</taxon>
        <taxon>Passeriformes</taxon>
        <taxon>Passeroidea</taxon>
        <taxon>Estrildidae</taxon>
        <taxon>Viduinae</taxon>
        <taxon>Vidua</taxon>
    </lineage>
</organism>
<evidence type="ECO:0000259" key="4">
    <source>
        <dbReference type="Pfam" id="PF15927"/>
    </source>
</evidence>
<dbReference type="GO" id="GO:0048487">
    <property type="term" value="F:beta-tubulin binding"/>
    <property type="evidence" value="ECO:0007669"/>
    <property type="project" value="TreeGrafter"/>
</dbReference>
<feature type="region of interest" description="Disordered" evidence="3">
    <location>
        <begin position="177"/>
        <end position="198"/>
    </location>
</feature>
<sequence length="574" mass="65050">LLQWEHYLSCDGTPDPTVPQEINTFMSLWRDDQDEDIQLVMEKAEVVLNMIEKLQFLLLEASPEEITDKQRDQYQEVILQLQDLLHQKYNDATQNLLKVANMYEDSETGNMHTVLKDENITFCIWVNLKKKARFKNHVFQEAGHGFELPKSLALSSVAIRVLHTRYDHVSPLAASLKQNSSNTDDIKETEEETEKNSDVLDVPSQGIWLFFMCSTTKVLRLSILCVKNCSLEEAPKAVDLQQLLPLGGVYHISALQLPPQAQDIGDWSMVELLDVGLEVYPYSPGKAEDGTQEAVQITLRLPDNVIYFKVPVVARWDPAGQQWRTDGISKITYEAEEKSITFSMGDFYTVALLQDAHLNLPYQAWELHPAGVDEGLFTVTAVFATIQIQIKDNQCMLSSVVVEEEEMLSHITGKWMSPFALRAALKRAGVNIFPAEYSPKYVPVPRKAALAEVKAYEQMALLAAAFAFAHSKLHLTVHFFLQQVREHLTAGSAKDNDWSLFMFNGEKVQNLKLPETSEAFSEELEEESEFHSTLYHMLKDSASSEAMDKVERAGFLFIDSVYQLLLATRVLAYS</sequence>
<dbReference type="GO" id="GO:0008017">
    <property type="term" value="F:microtubule binding"/>
    <property type="evidence" value="ECO:0007669"/>
    <property type="project" value="TreeGrafter"/>
</dbReference>
<evidence type="ECO:0000256" key="2">
    <source>
        <dbReference type="ARBA" id="ARBA00024414"/>
    </source>
</evidence>
<keyword evidence="6" id="KW-1185">Reference proteome</keyword>
<dbReference type="EMBL" id="WBNN01020968">
    <property type="protein sequence ID" value="NXQ03287.1"/>
    <property type="molecule type" value="Genomic_DNA"/>
</dbReference>
<dbReference type="Pfam" id="PF15927">
    <property type="entry name" value="Casc1_N"/>
    <property type="match status" value="1"/>
</dbReference>
<evidence type="ECO:0000256" key="3">
    <source>
        <dbReference type="SAM" id="MobiDB-lite"/>
    </source>
</evidence>
<evidence type="ECO:0000256" key="1">
    <source>
        <dbReference type="ARBA" id="ARBA00024332"/>
    </source>
</evidence>
<evidence type="ECO:0000313" key="5">
    <source>
        <dbReference type="EMBL" id="NXQ03287.1"/>
    </source>
</evidence>
<dbReference type="PANTHER" id="PTHR20929">
    <property type="entry name" value="LUNG ADENOMA SUSCEPTIBILITY 1-RELATED"/>
    <property type="match status" value="1"/>
</dbReference>
<protein>
    <recommendedName>
        <fullName evidence="2">Dynein axonemal intermediate chain 7</fullName>
    </recommendedName>
</protein>
<reference evidence="5" key="1">
    <citation type="submission" date="2019-09" db="EMBL/GenBank/DDBJ databases">
        <title>Bird 10,000 Genomes (B10K) Project - Family phase.</title>
        <authorList>
            <person name="Zhang G."/>
        </authorList>
    </citation>
    <scope>NUCLEOTIDE SEQUENCE</scope>
    <source>
        <strain evidence="5">B10K-DU-002-50</strain>
        <tissue evidence="5">Muscle</tissue>
    </source>
</reference>
<dbReference type="Proteomes" id="UP000656497">
    <property type="component" value="Unassembled WGS sequence"/>
</dbReference>
<dbReference type="PANTHER" id="PTHR20929:SF11">
    <property type="entry name" value="DYNEIN AXONEMAL INTERMEDIATE CHAIN 7"/>
    <property type="match status" value="1"/>
</dbReference>
<comment type="caution">
    <text evidence="5">The sequence shown here is derived from an EMBL/GenBank/DDBJ whole genome shotgun (WGS) entry which is preliminary data.</text>
</comment>
<feature type="domain" description="IC97/Casc1 N-terminal" evidence="4">
    <location>
        <begin position="3"/>
        <end position="133"/>
    </location>
</feature>
<name>A0A852ED18_VIDMA</name>
<feature type="non-terminal residue" evidence="5">
    <location>
        <position position="1"/>
    </location>
</feature>
<comment type="similarity">
    <text evidence="1">Belongs to the DNAI7 family.</text>
</comment>
<dbReference type="PRINTS" id="PR02043">
    <property type="entry name" value="CANCERSCCP1"/>
</dbReference>
<gene>
    <name evidence="5" type="primary">Casc1_0</name>
    <name evidence="5" type="ORF">VIDMAC_R07818</name>
</gene>